<dbReference type="Pfam" id="PF07776">
    <property type="entry name" value="zf-AD"/>
    <property type="match status" value="1"/>
</dbReference>
<evidence type="ECO:0000256" key="4">
    <source>
        <dbReference type="ARBA" id="ARBA00022833"/>
    </source>
</evidence>
<dbReference type="VEuPathDB" id="VectorBase:AALB20_035741"/>
<feature type="compositionally biased region" description="Polar residues" evidence="5">
    <location>
        <begin position="393"/>
        <end position="409"/>
    </location>
</feature>
<dbReference type="RefSeq" id="XP_035788063.1">
    <property type="nucleotide sequence ID" value="XM_035932170.1"/>
</dbReference>
<organism evidence="6 7">
    <name type="scientific">Anopheles albimanus</name>
    <name type="common">New world malaria mosquito</name>
    <dbReference type="NCBI Taxonomy" id="7167"/>
    <lineage>
        <taxon>Eukaryota</taxon>
        <taxon>Metazoa</taxon>
        <taxon>Ecdysozoa</taxon>
        <taxon>Arthropoda</taxon>
        <taxon>Hexapoda</taxon>
        <taxon>Insecta</taxon>
        <taxon>Pterygota</taxon>
        <taxon>Neoptera</taxon>
        <taxon>Endopterygota</taxon>
        <taxon>Diptera</taxon>
        <taxon>Nematocera</taxon>
        <taxon>Culicoidea</taxon>
        <taxon>Culicidae</taxon>
        <taxon>Anophelinae</taxon>
        <taxon>Anopheles</taxon>
    </lineage>
</organism>
<feature type="region of interest" description="Disordered" evidence="5">
    <location>
        <begin position="110"/>
        <end position="203"/>
    </location>
</feature>
<dbReference type="Proteomes" id="UP000069272">
    <property type="component" value="Chromosome 3L"/>
</dbReference>
<evidence type="ECO:0000256" key="2">
    <source>
        <dbReference type="ARBA" id="ARBA00022737"/>
    </source>
</evidence>
<feature type="compositionally biased region" description="Polar residues" evidence="5">
    <location>
        <begin position="316"/>
        <end position="327"/>
    </location>
</feature>
<protein>
    <recommendedName>
        <fullName evidence="8">C2H2-type domain-containing protein</fullName>
    </recommendedName>
</protein>
<dbReference type="GO" id="GO:0008270">
    <property type="term" value="F:zinc ion binding"/>
    <property type="evidence" value="ECO:0007669"/>
    <property type="project" value="UniProtKB-UniRule"/>
</dbReference>
<feature type="region of interest" description="Disordered" evidence="5">
    <location>
        <begin position="314"/>
        <end position="409"/>
    </location>
</feature>
<reference evidence="6 7" key="1">
    <citation type="journal article" date="2017" name="G3 (Bethesda)">
        <title>The Physical Genome Mapping of Anopheles albimanus Corrected Scaffold Misassemblies and Identified Interarm Rearrangements in Genus Anopheles.</title>
        <authorList>
            <person name="Artemov G.N."/>
            <person name="Peery A.N."/>
            <person name="Jiang X."/>
            <person name="Tu Z."/>
            <person name="Stegniy V.N."/>
            <person name="Sharakhova M.V."/>
            <person name="Sharakhov I.V."/>
        </authorList>
    </citation>
    <scope>NUCLEOTIDE SEQUENCE [LARGE SCALE GENOMIC DNA]</scope>
    <source>
        <strain evidence="6 7">ALBI9_A</strain>
    </source>
</reference>
<evidence type="ECO:0000313" key="7">
    <source>
        <dbReference type="Proteomes" id="UP000069272"/>
    </source>
</evidence>
<dbReference type="SUPFAM" id="SSF57716">
    <property type="entry name" value="Glucocorticoid receptor-like (DNA-binding domain)"/>
    <property type="match status" value="1"/>
</dbReference>
<dbReference type="VEuPathDB" id="VectorBase:AALB005208"/>
<dbReference type="GO" id="GO:0010468">
    <property type="term" value="P:regulation of gene expression"/>
    <property type="evidence" value="ECO:0007669"/>
    <property type="project" value="TreeGrafter"/>
</dbReference>
<feature type="region of interest" description="Disordered" evidence="5">
    <location>
        <begin position="453"/>
        <end position="499"/>
    </location>
</feature>
<keyword evidence="7" id="KW-1185">Reference proteome</keyword>
<feature type="compositionally biased region" description="Basic and acidic residues" evidence="5">
    <location>
        <begin position="466"/>
        <end position="479"/>
    </location>
</feature>
<dbReference type="InterPro" id="IPR050688">
    <property type="entry name" value="Zinc_finger/UBP_domain"/>
</dbReference>
<dbReference type="KEGG" id="aali:118464662"/>
<keyword evidence="3" id="KW-0863">Zinc-finger</keyword>
<dbReference type="PROSITE" id="PS51915">
    <property type="entry name" value="ZAD"/>
    <property type="match status" value="1"/>
</dbReference>
<evidence type="ECO:0000256" key="3">
    <source>
        <dbReference type="ARBA" id="ARBA00022771"/>
    </source>
</evidence>
<dbReference type="SMART" id="SM00355">
    <property type="entry name" value="ZnF_C2H2"/>
    <property type="match status" value="7"/>
</dbReference>
<keyword evidence="2" id="KW-0677">Repeat</keyword>
<dbReference type="SUPFAM" id="SSF57667">
    <property type="entry name" value="beta-beta-alpha zinc fingers"/>
    <property type="match status" value="2"/>
</dbReference>
<dbReference type="InterPro" id="IPR012934">
    <property type="entry name" value="Znf_AD"/>
</dbReference>
<keyword evidence="4" id="KW-0862">Zinc</keyword>
<name>A0A182FFB6_ANOAL</name>
<dbReference type="PROSITE" id="PS50157">
    <property type="entry name" value="ZINC_FINGER_C2H2_2"/>
    <property type="match status" value="3"/>
</dbReference>
<feature type="compositionally biased region" description="Acidic residues" evidence="5">
    <location>
        <begin position="331"/>
        <end position="340"/>
    </location>
</feature>
<dbReference type="PANTHER" id="PTHR24403">
    <property type="entry name" value="ZINC FINGER PROTEIN"/>
    <property type="match status" value="1"/>
</dbReference>
<feature type="compositionally biased region" description="Polar residues" evidence="5">
    <location>
        <begin position="151"/>
        <end position="164"/>
    </location>
</feature>
<dbReference type="InterPro" id="IPR036236">
    <property type="entry name" value="Znf_C2H2_sf"/>
</dbReference>
<proteinExistence type="predicted"/>
<dbReference type="Pfam" id="PF00096">
    <property type="entry name" value="zf-C2H2"/>
    <property type="match status" value="1"/>
</dbReference>
<reference evidence="6" key="2">
    <citation type="submission" date="2022-08" db="UniProtKB">
        <authorList>
            <consortium name="EnsemblMetazoa"/>
        </authorList>
    </citation>
    <scope>IDENTIFICATION</scope>
    <source>
        <strain evidence="6">STECLA/ALBI9_A</strain>
    </source>
</reference>
<evidence type="ECO:0000256" key="5">
    <source>
        <dbReference type="SAM" id="MobiDB-lite"/>
    </source>
</evidence>
<dbReference type="GO" id="GO:0005634">
    <property type="term" value="C:nucleus"/>
    <property type="evidence" value="ECO:0007669"/>
    <property type="project" value="InterPro"/>
</dbReference>
<dbReference type="OrthoDB" id="7852576at2759"/>
<dbReference type="AlphaFoldDB" id="A0A182FFB6"/>
<dbReference type="STRING" id="7167.A0A182FFB6"/>
<dbReference type="SMART" id="SM00868">
    <property type="entry name" value="zf-AD"/>
    <property type="match status" value="1"/>
</dbReference>
<evidence type="ECO:0008006" key="8">
    <source>
        <dbReference type="Google" id="ProtNLM"/>
    </source>
</evidence>
<sequence>MDNVCRFCLNQIVRRKATSIRNHQFKSMVRRVFPFEIDCDAKLPMRVCGKCFSIVREFHWYSQKVQAVQELLERQFSKTENASSCSVEQAAVDDDASALKVAEEQIGVSTDDLITPSERFSDIESAGPEDTQRTEQDATPANHTDSEHSRTGCSDSNDSQNNTIARGDGAETESMQCDEITNHSSESSTVHAEAGEQPATVTAHDKESELLAYSTTQAAEYDQSSETINDYFQGLSEIVISDTAGWFEDVQNIICEEVPLLDEFEIFNNCNFAVVDESVDQEPEPVEPSQPQDGAAVASSPCTAVTFPVAEATQEEVAQNNGDSNTKASEEMDYEYEEESGVASVVSEEDLIPSDSTAIVTEELRVDTSMNEPNVEIDPSQELQDATEPKASGMSSQDATATGASIDSHQPTYHATQEWINGHFENQHDGLEDEHSDLIDHVQEVPYEEVVYSEEAENQSTGIADRASEREVSTERELNEVPMGAKSVDPSQRNAQSPAASLSQAAAVLSSPSSGFMAAFSKFVQDQNPPVKSDYNGKRKLESQKQVAVAVASISGNQQNPSPKTTKFKIRKQMASNELDSAIEKYFDLRCELCPPSAEECFTTFDGLTAHFRKVHDIRGYARCCGKQYFYRRQLMEHIDYHRGLLRCSVCDKNFATKAALKQHENIHHRSTIVQYPCTECTTVCDSQIDLLAHQSILHNSVCTSETQENEGHRTKAQTRGAPLRSELLHRNNRRGVHCGNENDDTAKPNNTLPCLHCSKVFRSEKRLNSHMLLYHPRNPFPCELCSYLSPNMSLLRKHKRIVHAARITSDSGTIMAQHEHRIPEIVDDTNAETPKETYLCKVCGFVGSASLLALHSHQQHHAQKTVCTMSSDDVKKNDNKVTEVPSASGAFSTP</sequence>
<dbReference type="PANTHER" id="PTHR24403:SF67">
    <property type="entry name" value="FI01116P-RELATED"/>
    <property type="match status" value="1"/>
</dbReference>
<dbReference type="Gene3D" id="3.40.1800.20">
    <property type="match status" value="1"/>
</dbReference>
<dbReference type="GeneID" id="118464662"/>
<dbReference type="EnsemblMetazoa" id="AALB005208-RA">
    <property type="protein sequence ID" value="AALB005208-PA"/>
    <property type="gene ID" value="AALB005208"/>
</dbReference>
<dbReference type="PROSITE" id="PS00028">
    <property type="entry name" value="ZINC_FINGER_C2H2_1"/>
    <property type="match status" value="3"/>
</dbReference>
<evidence type="ECO:0000256" key="1">
    <source>
        <dbReference type="ARBA" id="ARBA00022723"/>
    </source>
</evidence>
<dbReference type="InterPro" id="IPR013087">
    <property type="entry name" value="Znf_C2H2_type"/>
</dbReference>
<keyword evidence="1" id="KW-0479">Metal-binding</keyword>
<dbReference type="Gene3D" id="3.30.160.60">
    <property type="entry name" value="Classic Zinc Finger"/>
    <property type="match status" value="2"/>
</dbReference>
<evidence type="ECO:0000313" key="6">
    <source>
        <dbReference type="EnsemblMetazoa" id="AALB005208-PA"/>
    </source>
</evidence>
<accession>A0A182FFB6</accession>